<evidence type="ECO:0000313" key="2">
    <source>
        <dbReference type="EMBL" id="GHA42766.1"/>
    </source>
</evidence>
<dbReference type="Proteomes" id="UP000610456">
    <property type="component" value="Unassembled WGS sequence"/>
</dbReference>
<comment type="caution">
    <text evidence="2">The sequence shown here is derived from an EMBL/GenBank/DDBJ whole genome shotgun (WGS) entry which is preliminary data.</text>
</comment>
<proteinExistence type="predicted"/>
<feature type="transmembrane region" description="Helical" evidence="1">
    <location>
        <begin position="7"/>
        <end position="25"/>
    </location>
</feature>
<keyword evidence="1" id="KW-1133">Transmembrane helix</keyword>
<sequence length="93" mass="10360">MIKKEIFIGFIIGILANSIGILLYILLFSDLGIEETIREAIKGDFFGILIAAGAILNFVPFFLFIKKDRIYKARGVLMASIFAALVIAVFKIF</sequence>
<reference evidence="2" key="2">
    <citation type="submission" date="2020-09" db="EMBL/GenBank/DDBJ databases">
        <authorList>
            <person name="Sun Q."/>
            <person name="Kim S."/>
        </authorList>
    </citation>
    <scope>NUCLEOTIDE SEQUENCE</scope>
    <source>
        <strain evidence="2">KCTC 12719</strain>
    </source>
</reference>
<dbReference type="EMBL" id="BMXB01000011">
    <property type="protein sequence ID" value="GHA42766.1"/>
    <property type="molecule type" value="Genomic_DNA"/>
</dbReference>
<evidence type="ECO:0000256" key="1">
    <source>
        <dbReference type="SAM" id="Phobius"/>
    </source>
</evidence>
<protein>
    <submittedName>
        <fullName evidence="2">Uncharacterized protein</fullName>
    </submittedName>
</protein>
<keyword evidence="1" id="KW-0472">Membrane</keyword>
<organism evidence="2 3">
    <name type="scientific">Salinimicrobium marinum</name>
    <dbReference type="NCBI Taxonomy" id="680283"/>
    <lineage>
        <taxon>Bacteria</taxon>
        <taxon>Pseudomonadati</taxon>
        <taxon>Bacteroidota</taxon>
        <taxon>Flavobacteriia</taxon>
        <taxon>Flavobacteriales</taxon>
        <taxon>Flavobacteriaceae</taxon>
        <taxon>Salinimicrobium</taxon>
    </lineage>
</organism>
<feature type="transmembrane region" description="Helical" evidence="1">
    <location>
        <begin position="76"/>
        <end position="92"/>
    </location>
</feature>
<keyword evidence="1" id="KW-0812">Transmembrane</keyword>
<gene>
    <name evidence="2" type="ORF">GCM10007103_24880</name>
</gene>
<evidence type="ECO:0000313" key="3">
    <source>
        <dbReference type="Proteomes" id="UP000610456"/>
    </source>
</evidence>
<accession>A0A918SH79</accession>
<keyword evidence="3" id="KW-1185">Reference proteome</keyword>
<feature type="transmembrane region" description="Helical" evidence="1">
    <location>
        <begin position="45"/>
        <end position="64"/>
    </location>
</feature>
<name>A0A918SH79_9FLAO</name>
<reference evidence="2" key="1">
    <citation type="journal article" date="2014" name="Int. J. Syst. Evol. Microbiol.">
        <title>Complete genome sequence of Corynebacterium casei LMG S-19264T (=DSM 44701T), isolated from a smear-ripened cheese.</title>
        <authorList>
            <consortium name="US DOE Joint Genome Institute (JGI-PGF)"/>
            <person name="Walter F."/>
            <person name="Albersmeier A."/>
            <person name="Kalinowski J."/>
            <person name="Ruckert C."/>
        </authorList>
    </citation>
    <scope>NUCLEOTIDE SEQUENCE</scope>
    <source>
        <strain evidence="2">KCTC 12719</strain>
    </source>
</reference>
<dbReference type="AlphaFoldDB" id="A0A918SH79"/>